<organism evidence="1">
    <name type="scientific">bioreactor metagenome</name>
    <dbReference type="NCBI Taxonomy" id="1076179"/>
    <lineage>
        <taxon>unclassified sequences</taxon>
        <taxon>metagenomes</taxon>
        <taxon>ecological metagenomes</taxon>
    </lineage>
</organism>
<reference evidence="1" key="1">
    <citation type="submission" date="2019-08" db="EMBL/GenBank/DDBJ databases">
        <authorList>
            <person name="Kucharzyk K."/>
            <person name="Murdoch R.W."/>
            <person name="Higgins S."/>
            <person name="Loffler F."/>
        </authorList>
    </citation>
    <scope>NUCLEOTIDE SEQUENCE</scope>
</reference>
<protein>
    <recommendedName>
        <fullName evidence="2">Ferrous-iron efflux pump FieF</fullName>
    </recommendedName>
</protein>
<dbReference type="Gene3D" id="3.30.70.1350">
    <property type="entry name" value="Cation efflux protein, cytoplasmic domain"/>
    <property type="match status" value="1"/>
</dbReference>
<proteinExistence type="predicted"/>
<accession>A0A645BBC4</accession>
<dbReference type="SUPFAM" id="SSF160240">
    <property type="entry name" value="Cation efflux protein cytoplasmic domain-like"/>
    <property type="match status" value="1"/>
</dbReference>
<evidence type="ECO:0008006" key="2">
    <source>
        <dbReference type="Google" id="ProtNLM"/>
    </source>
</evidence>
<dbReference type="AlphaFoldDB" id="A0A645BBC4"/>
<comment type="caution">
    <text evidence="1">The sequence shown here is derived from an EMBL/GenBank/DDBJ whole genome shotgun (WGS) entry which is preliminary data.</text>
</comment>
<dbReference type="InterPro" id="IPR036837">
    <property type="entry name" value="Cation_efflux_CTD_sf"/>
</dbReference>
<dbReference type="EMBL" id="VSSQ01019030">
    <property type="protein sequence ID" value="MPM62755.1"/>
    <property type="molecule type" value="Genomic_DNA"/>
</dbReference>
<name>A0A645BBC4_9ZZZZ</name>
<evidence type="ECO:0000313" key="1">
    <source>
        <dbReference type="EMBL" id="MPM62755.1"/>
    </source>
</evidence>
<sequence length="141" mass="15999">MIHDYGPGRQFASVHVEMAAENDVIASHDVIDNIEHDFSENDDLQLIVHFDPISTKDSTANDLSSWLAEEVKIIHNELAIHDLRIVQEAKHTNLIFDCVKPNELSMTDDEIKAAISALVKKEHPDYRCMITVDRSYASFSH</sequence>
<gene>
    <name evidence="1" type="ORF">SDC9_109632</name>
</gene>